<dbReference type="AlphaFoldDB" id="A0AA38M5N3"/>
<keyword evidence="3" id="KW-1185">Reference proteome</keyword>
<dbReference type="PROSITE" id="PS50191">
    <property type="entry name" value="CRAL_TRIO"/>
    <property type="match status" value="1"/>
</dbReference>
<proteinExistence type="predicted"/>
<dbReference type="EMBL" id="JALNTZ010000007">
    <property type="protein sequence ID" value="KAJ3644406.1"/>
    <property type="molecule type" value="Genomic_DNA"/>
</dbReference>
<comment type="caution">
    <text evidence="2">The sequence shown here is derived from an EMBL/GenBank/DDBJ whole genome shotgun (WGS) entry which is preliminary data.</text>
</comment>
<feature type="domain" description="CRAL-TRIO" evidence="1">
    <location>
        <begin position="127"/>
        <end position="247"/>
    </location>
</feature>
<dbReference type="SUPFAM" id="SSF52087">
    <property type="entry name" value="CRAL/TRIO domain"/>
    <property type="match status" value="1"/>
</dbReference>
<accession>A0AA38M5N3</accession>
<dbReference type="Pfam" id="PF00650">
    <property type="entry name" value="CRAL_TRIO"/>
    <property type="match status" value="1"/>
</dbReference>
<gene>
    <name evidence="2" type="ORF">Zmor_022140</name>
</gene>
<dbReference type="InterPro" id="IPR036865">
    <property type="entry name" value="CRAL-TRIO_dom_sf"/>
</dbReference>
<name>A0AA38M5N3_9CUCU</name>
<protein>
    <recommendedName>
        <fullName evidence="1">CRAL-TRIO domain-containing protein</fullName>
    </recommendedName>
</protein>
<dbReference type="InterPro" id="IPR036273">
    <property type="entry name" value="CRAL/TRIO_N_dom_sf"/>
</dbReference>
<evidence type="ECO:0000313" key="3">
    <source>
        <dbReference type="Proteomes" id="UP001168821"/>
    </source>
</evidence>
<dbReference type="GO" id="GO:0016020">
    <property type="term" value="C:membrane"/>
    <property type="evidence" value="ECO:0007669"/>
    <property type="project" value="TreeGrafter"/>
</dbReference>
<organism evidence="2 3">
    <name type="scientific">Zophobas morio</name>
    <dbReference type="NCBI Taxonomy" id="2755281"/>
    <lineage>
        <taxon>Eukaryota</taxon>
        <taxon>Metazoa</taxon>
        <taxon>Ecdysozoa</taxon>
        <taxon>Arthropoda</taxon>
        <taxon>Hexapoda</taxon>
        <taxon>Insecta</taxon>
        <taxon>Pterygota</taxon>
        <taxon>Neoptera</taxon>
        <taxon>Endopterygota</taxon>
        <taxon>Coleoptera</taxon>
        <taxon>Polyphaga</taxon>
        <taxon>Cucujiformia</taxon>
        <taxon>Tenebrionidae</taxon>
        <taxon>Zophobas</taxon>
    </lineage>
</organism>
<reference evidence="2" key="1">
    <citation type="journal article" date="2023" name="G3 (Bethesda)">
        <title>Whole genome assemblies of Zophobas morio and Tenebrio molitor.</title>
        <authorList>
            <person name="Kaur S."/>
            <person name="Stinson S.A."/>
            <person name="diCenzo G.C."/>
        </authorList>
    </citation>
    <scope>NUCLEOTIDE SEQUENCE</scope>
    <source>
        <strain evidence="2">QUZm001</strain>
    </source>
</reference>
<dbReference type="Proteomes" id="UP001168821">
    <property type="component" value="Unassembled WGS sequence"/>
</dbReference>
<sequence length="299" mass="35391">MFHIDAAVKKTVYQMFDRTEEMVNEDVHTVKKWMETQPHLPEIMDETMIRNFLNLNKFSIEKTKVKIDMYYTMRSLIPELYAISNPKLERMQRALDNIYVCTHPTPLEGTHRVHFIKWKESNAFFAEEYTMLFFDVLEVRLHEDFMVNDVVIVDFENVSLTDMKQLTPSLIYKQVSVYQKVFSLRWKSAYIVNSPPYMTVLMAFVKTVMKPKMFERMHVVADSKILSEVFSEEELPKDYGGQGPSLQELTDMMRHKFAEHQDRFDALDKLTVDESRRPKKLSNDDVLGFHGNFRKLDVD</sequence>
<dbReference type="SUPFAM" id="SSF46938">
    <property type="entry name" value="CRAL/TRIO N-terminal domain"/>
    <property type="match status" value="1"/>
</dbReference>
<dbReference type="PANTHER" id="PTHR10174">
    <property type="entry name" value="ALPHA-TOCOPHEROL TRANSFER PROTEIN-RELATED"/>
    <property type="match status" value="1"/>
</dbReference>
<evidence type="ECO:0000259" key="1">
    <source>
        <dbReference type="PROSITE" id="PS50191"/>
    </source>
</evidence>
<dbReference type="InterPro" id="IPR001251">
    <property type="entry name" value="CRAL-TRIO_dom"/>
</dbReference>
<evidence type="ECO:0000313" key="2">
    <source>
        <dbReference type="EMBL" id="KAJ3644406.1"/>
    </source>
</evidence>
<dbReference type="GO" id="GO:1902936">
    <property type="term" value="F:phosphatidylinositol bisphosphate binding"/>
    <property type="evidence" value="ECO:0007669"/>
    <property type="project" value="TreeGrafter"/>
</dbReference>
<dbReference type="PANTHER" id="PTHR10174:SF222">
    <property type="entry name" value="GH10083P-RELATED"/>
    <property type="match status" value="1"/>
</dbReference>
<dbReference type="CDD" id="cd00170">
    <property type="entry name" value="SEC14"/>
    <property type="match status" value="1"/>
</dbReference>
<dbReference type="Gene3D" id="3.40.525.10">
    <property type="entry name" value="CRAL-TRIO lipid binding domain"/>
    <property type="match status" value="1"/>
</dbReference>